<evidence type="ECO:0000256" key="1">
    <source>
        <dbReference type="ARBA" id="ARBA00004651"/>
    </source>
</evidence>
<evidence type="ECO:0000259" key="9">
    <source>
        <dbReference type="Pfam" id="PF21082"/>
    </source>
</evidence>
<dbReference type="GO" id="GO:0008381">
    <property type="term" value="F:mechanosensitive monoatomic ion channel activity"/>
    <property type="evidence" value="ECO:0007669"/>
    <property type="project" value="InterPro"/>
</dbReference>
<dbReference type="InterPro" id="IPR049278">
    <property type="entry name" value="MS_channel_C"/>
</dbReference>
<dbReference type="Gene3D" id="1.10.287.1260">
    <property type="match status" value="1"/>
</dbReference>
<evidence type="ECO:0000256" key="4">
    <source>
        <dbReference type="ARBA" id="ARBA00022692"/>
    </source>
</evidence>
<feature type="transmembrane region" description="Helical" evidence="7">
    <location>
        <begin position="152"/>
        <end position="172"/>
    </location>
</feature>
<dbReference type="InterPro" id="IPR023408">
    <property type="entry name" value="MscS_beta-dom_sf"/>
</dbReference>
<sequence length="412" mass="44454">MPAPLRAQVAAPAPLKLPTPTAAPSEIAPVGVEGRRLFDVGPSGNSSALQRATRINRRLQNLIEGEVDLPRFSPDAVKAVGGEQVITLGNVSVITITQSDAEDAGQTSRDLALVQGTVMSRAVRDARASRQNPLRGAGILISNSLRGLISSFLGWLPRVFAAALLILIFYFLARLARAIARASTARLGFDPNLRALLLALSFYGVWLVGTLAILSALGLDSSSLAAAVGVSGFVLGFAFKDILSHFLAGILLLISGKFRIGDQIVVREFEGTVERIELRALELRTYDNRLVIIPNGDVFSAAVTSNTASPHRRRSFVVPIPHQYDIEGALRLMEEAVKNTPGVLETPAPDVIIEDITQDSVILRARFSTNSMRTDYVRVGSECMKNVKLAFTRALASLQEDAQEPEIQAERL</sequence>
<comment type="caution">
    <text evidence="11">The sequence shown here is derived from an EMBL/GenBank/DDBJ whole genome shotgun (WGS) entry which is preliminary data.</text>
</comment>
<dbReference type="InterPro" id="IPR011014">
    <property type="entry name" value="MscS_channel_TM-2"/>
</dbReference>
<dbReference type="Gene3D" id="2.30.30.60">
    <property type="match status" value="1"/>
</dbReference>
<keyword evidence="12" id="KW-1185">Reference proteome</keyword>
<dbReference type="Pfam" id="PF00924">
    <property type="entry name" value="MS_channel_2nd"/>
    <property type="match status" value="1"/>
</dbReference>
<protein>
    <submittedName>
        <fullName evidence="11">Small-conductance mechanosensitive channel</fullName>
    </submittedName>
</protein>
<dbReference type="SUPFAM" id="SSF82861">
    <property type="entry name" value="Mechanosensitive channel protein MscS (YggB), transmembrane region"/>
    <property type="match status" value="1"/>
</dbReference>
<evidence type="ECO:0000259" key="10">
    <source>
        <dbReference type="Pfam" id="PF21088"/>
    </source>
</evidence>
<keyword evidence="6 7" id="KW-0472">Membrane</keyword>
<evidence type="ECO:0000256" key="5">
    <source>
        <dbReference type="ARBA" id="ARBA00022989"/>
    </source>
</evidence>
<keyword evidence="3" id="KW-1003">Cell membrane</keyword>
<dbReference type="InterPro" id="IPR049142">
    <property type="entry name" value="MS_channel_1st"/>
</dbReference>
<dbReference type="PANTHER" id="PTHR30221:SF1">
    <property type="entry name" value="SMALL-CONDUCTANCE MECHANOSENSITIVE CHANNEL"/>
    <property type="match status" value="1"/>
</dbReference>
<dbReference type="PANTHER" id="PTHR30221">
    <property type="entry name" value="SMALL-CONDUCTANCE MECHANOSENSITIVE CHANNEL"/>
    <property type="match status" value="1"/>
</dbReference>
<comment type="similarity">
    <text evidence="2">Belongs to the MscS (TC 1.A.23) family.</text>
</comment>
<gene>
    <name evidence="11" type="ORF">B1R32_11522</name>
</gene>
<dbReference type="InterPro" id="IPR006685">
    <property type="entry name" value="MscS_channel_2nd"/>
</dbReference>
<dbReference type="FunCoup" id="A0A2S8SQQ8">
    <property type="interactions" value="58"/>
</dbReference>
<evidence type="ECO:0000256" key="2">
    <source>
        <dbReference type="ARBA" id="ARBA00008017"/>
    </source>
</evidence>
<evidence type="ECO:0000256" key="6">
    <source>
        <dbReference type="ARBA" id="ARBA00023136"/>
    </source>
</evidence>
<accession>A0A2S8SQQ8</accession>
<organism evidence="11 12">
    <name type="scientific">Abditibacterium utsteinense</name>
    <dbReference type="NCBI Taxonomy" id="1960156"/>
    <lineage>
        <taxon>Bacteria</taxon>
        <taxon>Pseudomonadati</taxon>
        <taxon>Abditibacteriota</taxon>
        <taxon>Abditibacteriia</taxon>
        <taxon>Abditibacteriales</taxon>
        <taxon>Abditibacteriaceae</taxon>
        <taxon>Abditibacterium</taxon>
    </lineage>
</organism>
<dbReference type="SUPFAM" id="SSF50182">
    <property type="entry name" value="Sm-like ribonucleoproteins"/>
    <property type="match status" value="1"/>
</dbReference>
<dbReference type="Pfam" id="PF21088">
    <property type="entry name" value="MS_channel_1st"/>
    <property type="match status" value="1"/>
</dbReference>
<keyword evidence="5 7" id="KW-1133">Transmembrane helix</keyword>
<dbReference type="EMBL" id="NIGF01000015">
    <property type="protein sequence ID" value="PQV63116.1"/>
    <property type="molecule type" value="Genomic_DNA"/>
</dbReference>
<dbReference type="InterPro" id="IPR011066">
    <property type="entry name" value="MscS_channel_C_sf"/>
</dbReference>
<evidence type="ECO:0000259" key="8">
    <source>
        <dbReference type="Pfam" id="PF00924"/>
    </source>
</evidence>
<proteinExistence type="inferred from homology"/>
<feature type="transmembrane region" description="Helical" evidence="7">
    <location>
        <begin position="224"/>
        <end position="254"/>
    </location>
</feature>
<dbReference type="Pfam" id="PF21082">
    <property type="entry name" value="MS_channel_3rd"/>
    <property type="match status" value="1"/>
</dbReference>
<dbReference type="Pfam" id="PF05552">
    <property type="entry name" value="MS_channel_1st_1"/>
    <property type="match status" value="1"/>
</dbReference>
<dbReference type="AlphaFoldDB" id="A0A2S8SQQ8"/>
<feature type="domain" description="Mechanosensitive ion channel MscS" evidence="8">
    <location>
        <begin position="241"/>
        <end position="303"/>
    </location>
</feature>
<dbReference type="GO" id="GO:0005886">
    <property type="term" value="C:plasma membrane"/>
    <property type="evidence" value="ECO:0007669"/>
    <property type="project" value="UniProtKB-SubCell"/>
</dbReference>
<feature type="domain" description="Mechanosensitive ion channel transmembrane helices 2/3" evidence="10">
    <location>
        <begin position="201"/>
        <end position="240"/>
    </location>
</feature>
<dbReference type="InterPro" id="IPR008910">
    <property type="entry name" value="MSC_TM_helix"/>
</dbReference>
<dbReference type="SUPFAM" id="SSF82689">
    <property type="entry name" value="Mechanosensitive channel protein MscS (YggB), C-terminal domain"/>
    <property type="match status" value="1"/>
</dbReference>
<keyword evidence="4 7" id="KW-0812">Transmembrane</keyword>
<name>A0A2S8SQQ8_9BACT</name>
<feature type="domain" description="Mechanosensitive ion channel MscS C-terminal" evidence="9">
    <location>
        <begin position="316"/>
        <end position="395"/>
    </location>
</feature>
<dbReference type="InterPro" id="IPR045275">
    <property type="entry name" value="MscS_archaea/bacteria_type"/>
</dbReference>
<comment type="subcellular location">
    <subcellularLocation>
        <location evidence="1">Cell membrane</location>
        <topology evidence="1">Multi-pass membrane protein</topology>
    </subcellularLocation>
</comment>
<dbReference type="InParanoid" id="A0A2S8SQQ8"/>
<dbReference type="RefSeq" id="WP_123580740.1">
    <property type="nucleotide sequence ID" value="NZ_NIGF01000015.1"/>
</dbReference>
<dbReference type="OrthoDB" id="9809206at2"/>
<reference evidence="11 12" key="1">
    <citation type="journal article" date="2018" name="Syst. Appl. Microbiol.">
        <title>Abditibacterium utsteinense sp. nov., the first cultivated member of candidate phylum FBP, isolated from ice-free Antarctic soil samples.</title>
        <authorList>
            <person name="Tahon G."/>
            <person name="Tytgat B."/>
            <person name="Lebbe L."/>
            <person name="Carlier A."/>
            <person name="Willems A."/>
        </authorList>
    </citation>
    <scope>NUCLEOTIDE SEQUENCE [LARGE SCALE GENOMIC DNA]</scope>
    <source>
        <strain evidence="11 12">LMG 29911</strain>
    </source>
</reference>
<evidence type="ECO:0000256" key="3">
    <source>
        <dbReference type="ARBA" id="ARBA00022475"/>
    </source>
</evidence>
<evidence type="ECO:0000256" key="7">
    <source>
        <dbReference type="SAM" id="Phobius"/>
    </source>
</evidence>
<evidence type="ECO:0000313" key="11">
    <source>
        <dbReference type="EMBL" id="PQV63116.1"/>
    </source>
</evidence>
<dbReference type="InterPro" id="IPR010920">
    <property type="entry name" value="LSM_dom_sf"/>
</dbReference>
<feature type="transmembrane region" description="Helical" evidence="7">
    <location>
        <begin position="193"/>
        <end position="218"/>
    </location>
</feature>
<dbReference type="Proteomes" id="UP000237684">
    <property type="component" value="Unassembled WGS sequence"/>
</dbReference>
<dbReference type="Gene3D" id="3.30.70.100">
    <property type="match status" value="1"/>
</dbReference>
<evidence type="ECO:0000313" key="12">
    <source>
        <dbReference type="Proteomes" id="UP000237684"/>
    </source>
</evidence>